<evidence type="ECO:0000313" key="8">
    <source>
        <dbReference type="Proteomes" id="UP001085076"/>
    </source>
</evidence>
<feature type="compositionally biased region" description="Polar residues" evidence="3">
    <location>
        <begin position="461"/>
        <end position="472"/>
    </location>
</feature>
<protein>
    <recommendedName>
        <fullName evidence="9">CCR4-NOT transcription complex subunit 4</fullName>
    </recommendedName>
</protein>
<feature type="region of interest" description="Disordered" evidence="3">
    <location>
        <begin position="596"/>
        <end position="625"/>
    </location>
</feature>
<sequence>MLCVVGGTTDDVHTRSEDASGSVFVFDLEAQDKQSARHVRKHRDNAGNPHYGDLLVGGGLDYVDLPEKREFFRAVAVCLVNVVFVLEKLGFLFFLVFRVSDGLLELTTMSDDGERACPLCAEEMDITDQQLKPCKCGYEICVWCWHHIIDMAEKEDSEGRCPACRTPYDKERIVGMAASCERVVAEVNAEKRQKSQKAKPKTSAEARKHLSGVRVIQRNLVYIIGLPSNLSDENLLERKEYFGQYGKVLKVSIARATGAVQQASNNNTFSVYITYAREEEAVRCIQAVHNFSLEGKPLRACFGTTKYCHTWLRNMTCSNPDCLYLHDIGSQEDSFTKDEIISAYTRSRVPQIASNNFQRRSGSVLPPPADDFYNDGAVSSKHIVKSALSNSASQVKVSLPSSISVAKPAVLPAAASWGMRGSNCRQPAASVACSQSPKQKGDINNGPALISSVVASTRQNSGWHDDIVSTSKAPEGRSGTSSISRSRPLEHLNPGVESDSRRSLSDVSLEALDATSASIASAWDDEEFTTDKMPDERHVNLHIGRSGPLEHLDSSVVGECQQLGSDLSPELVLDADHGPEIAMSCSSDPLSIPGSNKRFLHSASDGPGRHSSSSSGGNKVVFGGTASSGIGQDNIDDQSKLIVHQNSVATHSLVGIPVVSSSRLQQCQKERVVEHDSLMLSDDASLMVDSNITRESSCSSPECKQVAPCPMKLSDSVALPSDDQKHGFSDISSQLPWSCLHQTPNVASTSSISSWNNGHRSLEPIGNGVTQSFVAHADSAFLERETDSILPNGHAHEEVIRSKYGMEPDINSLKDTIKRLEISDPSSAIDETSNVDTGESSIISNILSLDFDPWDDALSASDSFASMLREADKQDGPFKLSNSWKVQPNNESRFSFARHENESSNSEHSFADNGQAQKLSSLSPYSYGESFHNDLLSNSFAAATSLSNINSAISSDRIAGGSRAKISAPPGFSVRNKAPPPGFSSQDRFDLAHDTAYSENHLNNSSLQNQYQPHFTENTNDVEFYDPAILAVGKRRLPLGVNNSGSGLPFAYHVQTSTSETDPRIQLLMQQQAAQQDLRISDHFGDRFFLSNDSYMSSRILPHNTSSLSHLAPMSFQQPRNPHNVQNQWNGWNDAQVGNVVGIADILRSETFGLRNYFPGNEEHKFHVPSSADLYNRSFGM</sequence>
<dbReference type="CDD" id="cd16618">
    <property type="entry name" value="mRING-HC-C4C4_CNOT4"/>
    <property type="match status" value="1"/>
</dbReference>
<dbReference type="GO" id="GO:0030014">
    <property type="term" value="C:CCR4-NOT complex"/>
    <property type="evidence" value="ECO:0007669"/>
    <property type="project" value="InterPro"/>
</dbReference>
<feature type="region of interest" description="Disordered" evidence="3">
    <location>
        <begin position="461"/>
        <end position="503"/>
    </location>
</feature>
<dbReference type="Pfam" id="PF14570">
    <property type="entry name" value="zf-RING_4"/>
    <property type="match status" value="1"/>
</dbReference>
<dbReference type="PROSITE" id="PS50089">
    <property type="entry name" value="ZF_RING_2"/>
    <property type="match status" value="1"/>
</dbReference>
<dbReference type="PANTHER" id="PTHR12603:SF36">
    <property type="entry name" value="RNA BINDING (RRM_RBD_RNP MOTIFS) FAMILY PROTEIN"/>
    <property type="match status" value="1"/>
</dbReference>
<dbReference type="SMART" id="SM00360">
    <property type="entry name" value="RRM"/>
    <property type="match status" value="1"/>
</dbReference>
<feature type="transmembrane region" description="Helical" evidence="4">
    <location>
        <begin position="74"/>
        <end position="97"/>
    </location>
</feature>
<keyword evidence="4" id="KW-0472">Membrane</keyword>
<organism evidence="7 8">
    <name type="scientific">Dioscorea zingiberensis</name>
    <dbReference type="NCBI Taxonomy" id="325984"/>
    <lineage>
        <taxon>Eukaryota</taxon>
        <taxon>Viridiplantae</taxon>
        <taxon>Streptophyta</taxon>
        <taxon>Embryophyta</taxon>
        <taxon>Tracheophyta</taxon>
        <taxon>Spermatophyta</taxon>
        <taxon>Magnoliopsida</taxon>
        <taxon>Liliopsida</taxon>
        <taxon>Dioscoreales</taxon>
        <taxon>Dioscoreaceae</taxon>
        <taxon>Dioscorea</taxon>
    </lineage>
</organism>
<keyword evidence="1" id="KW-0863">Zinc-finger</keyword>
<dbReference type="FunFam" id="3.30.40.10:FF:000155">
    <property type="entry name" value="RNA binding (RRM/RBD/RNP motifs) family protein"/>
    <property type="match status" value="1"/>
</dbReference>
<keyword evidence="1" id="KW-0862">Zinc</keyword>
<evidence type="ECO:0000256" key="4">
    <source>
        <dbReference type="SAM" id="Phobius"/>
    </source>
</evidence>
<keyword evidence="4" id="KW-1133">Transmembrane helix</keyword>
<keyword evidence="4" id="KW-0812">Transmembrane</keyword>
<reference evidence="7" key="2">
    <citation type="journal article" date="2022" name="Hortic Res">
        <title>The genome of Dioscorea zingiberensis sheds light on the biosynthesis, origin and evolution of the medicinally important diosgenin saponins.</title>
        <authorList>
            <person name="Li Y."/>
            <person name="Tan C."/>
            <person name="Li Z."/>
            <person name="Guo J."/>
            <person name="Li S."/>
            <person name="Chen X."/>
            <person name="Wang C."/>
            <person name="Dai X."/>
            <person name="Yang H."/>
            <person name="Song W."/>
            <person name="Hou L."/>
            <person name="Xu J."/>
            <person name="Tong Z."/>
            <person name="Xu A."/>
            <person name="Yuan X."/>
            <person name="Wang W."/>
            <person name="Yang Q."/>
            <person name="Chen L."/>
            <person name="Sun Z."/>
            <person name="Wang K."/>
            <person name="Pan B."/>
            <person name="Chen J."/>
            <person name="Bao Y."/>
            <person name="Liu F."/>
            <person name="Qi X."/>
            <person name="Gang D.R."/>
            <person name="Wen J."/>
            <person name="Li J."/>
        </authorList>
    </citation>
    <scope>NUCLEOTIDE SEQUENCE</scope>
    <source>
        <strain evidence="7">Dzin_1.0</strain>
    </source>
</reference>
<evidence type="ECO:0000256" key="1">
    <source>
        <dbReference type="PROSITE-ProRule" id="PRU00175"/>
    </source>
</evidence>
<feature type="compositionally biased region" description="Low complexity" evidence="3">
    <location>
        <begin position="476"/>
        <end position="486"/>
    </location>
</feature>
<dbReference type="GO" id="GO:0008270">
    <property type="term" value="F:zinc ion binding"/>
    <property type="evidence" value="ECO:0007669"/>
    <property type="project" value="UniProtKB-KW"/>
</dbReference>
<dbReference type="Proteomes" id="UP001085076">
    <property type="component" value="Miscellaneous, Linkage group lg01"/>
</dbReference>
<dbReference type="CDD" id="cd12438">
    <property type="entry name" value="RRM_CNOT4"/>
    <property type="match status" value="1"/>
</dbReference>
<keyword evidence="1" id="KW-0479">Metal-binding</keyword>
<keyword evidence="8" id="KW-1185">Reference proteome</keyword>
<evidence type="ECO:0000313" key="7">
    <source>
        <dbReference type="EMBL" id="KAJ0987698.1"/>
    </source>
</evidence>
<gene>
    <name evidence="7" type="ORF">J5N97_006054</name>
</gene>
<evidence type="ECO:0008006" key="9">
    <source>
        <dbReference type="Google" id="ProtNLM"/>
    </source>
</evidence>
<dbReference type="SMART" id="SM00361">
    <property type="entry name" value="RRM_1"/>
    <property type="match status" value="1"/>
</dbReference>
<dbReference type="AlphaFoldDB" id="A0A9D5DBA2"/>
<comment type="caution">
    <text evidence="7">The sequence shown here is derived from an EMBL/GenBank/DDBJ whole genome shotgun (WGS) entry which is preliminary data.</text>
</comment>
<name>A0A9D5DBA2_9LILI</name>
<dbReference type="InterPro" id="IPR034261">
    <property type="entry name" value="CNOT4_RRM"/>
</dbReference>
<dbReference type="Gene3D" id="3.30.70.330">
    <property type="match status" value="1"/>
</dbReference>
<evidence type="ECO:0000259" key="5">
    <source>
        <dbReference type="PROSITE" id="PS50089"/>
    </source>
</evidence>
<dbReference type="InterPro" id="IPR003954">
    <property type="entry name" value="RRM_euk-type"/>
</dbReference>
<dbReference type="SUPFAM" id="SSF57850">
    <property type="entry name" value="RING/U-box"/>
    <property type="match status" value="1"/>
</dbReference>
<proteinExistence type="predicted"/>
<dbReference type="SUPFAM" id="SSF54928">
    <property type="entry name" value="RNA-binding domain, RBD"/>
    <property type="match status" value="1"/>
</dbReference>
<dbReference type="PANTHER" id="PTHR12603">
    <property type="entry name" value="CCR4-NOT TRANSCRIPTION COMPLEX RELATED"/>
    <property type="match status" value="1"/>
</dbReference>
<dbReference type="InterPro" id="IPR000504">
    <property type="entry name" value="RRM_dom"/>
</dbReference>
<dbReference type="InterPro" id="IPR039780">
    <property type="entry name" value="Mot2"/>
</dbReference>
<dbReference type="InterPro" id="IPR039515">
    <property type="entry name" value="NOT4_mRING-HC-C4C4"/>
</dbReference>
<dbReference type="PROSITE" id="PS50102">
    <property type="entry name" value="RRM"/>
    <property type="match status" value="1"/>
</dbReference>
<dbReference type="GO" id="GO:0004842">
    <property type="term" value="F:ubiquitin-protein transferase activity"/>
    <property type="evidence" value="ECO:0007669"/>
    <property type="project" value="InterPro"/>
</dbReference>
<dbReference type="InterPro" id="IPR012677">
    <property type="entry name" value="Nucleotide-bd_a/b_plait_sf"/>
</dbReference>
<evidence type="ECO:0000256" key="2">
    <source>
        <dbReference type="PROSITE-ProRule" id="PRU00176"/>
    </source>
</evidence>
<feature type="compositionally biased region" description="Low complexity" evidence="3">
    <location>
        <begin position="602"/>
        <end position="624"/>
    </location>
</feature>
<feature type="domain" description="RING-type" evidence="5">
    <location>
        <begin position="117"/>
        <end position="165"/>
    </location>
</feature>
<accession>A0A9D5DBA2</accession>
<dbReference type="InterPro" id="IPR035979">
    <property type="entry name" value="RBD_domain_sf"/>
</dbReference>
<keyword evidence="2" id="KW-0694">RNA-binding</keyword>
<dbReference type="GO" id="GO:0003723">
    <property type="term" value="F:RNA binding"/>
    <property type="evidence" value="ECO:0007669"/>
    <property type="project" value="UniProtKB-UniRule"/>
</dbReference>
<dbReference type="Gene3D" id="3.30.40.10">
    <property type="entry name" value="Zinc/RING finger domain, C3HC4 (zinc finger)"/>
    <property type="match status" value="1"/>
</dbReference>
<dbReference type="FunFam" id="3.30.70.330:FF:000161">
    <property type="entry name" value="RNA binding (RRM/RBD/RNP motifs) family protein"/>
    <property type="match status" value="1"/>
</dbReference>
<reference evidence="7" key="1">
    <citation type="submission" date="2021-03" db="EMBL/GenBank/DDBJ databases">
        <authorList>
            <person name="Li Z."/>
            <person name="Yang C."/>
        </authorList>
    </citation>
    <scope>NUCLEOTIDE SEQUENCE</scope>
    <source>
        <strain evidence="7">Dzin_1.0</strain>
        <tissue evidence="7">Leaf</tissue>
    </source>
</reference>
<dbReference type="Pfam" id="PF00076">
    <property type="entry name" value="RRM_1"/>
    <property type="match status" value="1"/>
</dbReference>
<dbReference type="InterPro" id="IPR001841">
    <property type="entry name" value="Znf_RING"/>
</dbReference>
<dbReference type="InterPro" id="IPR013083">
    <property type="entry name" value="Znf_RING/FYVE/PHD"/>
</dbReference>
<evidence type="ECO:0000256" key="3">
    <source>
        <dbReference type="SAM" id="MobiDB-lite"/>
    </source>
</evidence>
<dbReference type="EMBL" id="JAGGNH010000001">
    <property type="protein sequence ID" value="KAJ0987698.1"/>
    <property type="molecule type" value="Genomic_DNA"/>
</dbReference>
<dbReference type="GO" id="GO:0016567">
    <property type="term" value="P:protein ubiquitination"/>
    <property type="evidence" value="ECO:0007669"/>
    <property type="project" value="TreeGrafter"/>
</dbReference>
<evidence type="ECO:0000259" key="6">
    <source>
        <dbReference type="PROSITE" id="PS50102"/>
    </source>
</evidence>
<dbReference type="OrthoDB" id="1923159at2759"/>
<feature type="domain" description="RRM" evidence="6">
    <location>
        <begin position="219"/>
        <end position="305"/>
    </location>
</feature>
<feature type="region of interest" description="Disordered" evidence="3">
    <location>
        <begin position="959"/>
        <end position="986"/>
    </location>
</feature>